<dbReference type="Gene3D" id="3.30.200.20">
    <property type="entry name" value="Phosphorylase Kinase, domain 1"/>
    <property type="match status" value="1"/>
</dbReference>
<keyword evidence="1" id="KW-0808">Transferase</keyword>
<dbReference type="GO" id="GO:0016301">
    <property type="term" value="F:kinase activity"/>
    <property type="evidence" value="ECO:0007669"/>
    <property type="project" value="UniProtKB-UniRule"/>
</dbReference>
<dbReference type="InterPro" id="IPR016477">
    <property type="entry name" value="Fructo-/Ketosamine-3-kinase"/>
</dbReference>
<dbReference type="STRING" id="200904.GCA_900168775_00537"/>
<keyword evidence="3" id="KW-1185">Reference proteome</keyword>
<dbReference type="Proteomes" id="UP000252254">
    <property type="component" value="Unassembled WGS sequence"/>
</dbReference>
<dbReference type="InterPro" id="IPR011009">
    <property type="entry name" value="Kinase-like_dom_sf"/>
</dbReference>
<accession>A0A366EDL8</accession>
<dbReference type="Gene3D" id="3.90.1200.10">
    <property type="match status" value="1"/>
</dbReference>
<dbReference type="PIRSF" id="PIRSF006221">
    <property type="entry name" value="Ketosamine-3-kinase"/>
    <property type="match status" value="1"/>
</dbReference>
<dbReference type="SUPFAM" id="SSF56112">
    <property type="entry name" value="Protein kinase-like (PK-like)"/>
    <property type="match status" value="1"/>
</dbReference>
<dbReference type="AlphaFoldDB" id="A0A366EDL8"/>
<proteinExistence type="inferred from homology"/>
<dbReference type="Pfam" id="PF03881">
    <property type="entry name" value="Fructosamin_kin"/>
    <property type="match status" value="1"/>
</dbReference>
<keyword evidence="1 2" id="KW-0418">Kinase</keyword>
<gene>
    <name evidence="2" type="ORF">DES48_102265</name>
</gene>
<dbReference type="EMBL" id="QNRI01000002">
    <property type="protein sequence ID" value="RBP00501.1"/>
    <property type="molecule type" value="Genomic_DNA"/>
</dbReference>
<evidence type="ECO:0000313" key="2">
    <source>
        <dbReference type="EMBL" id="RBP00501.1"/>
    </source>
</evidence>
<comment type="caution">
    <text evidence="2">The sequence shown here is derived from an EMBL/GenBank/DDBJ whole genome shotgun (WGS) entry which is preliminary data.</text>
</comment>
<sequence>MKQQIKQVLEHIGDTTSIIAVRPVSGGDINQAYHVQTEKKQYFLKQNEHASSHFFRFEAKGLQLIEETNTIAVPHVHFYNQPDQGDTGILVMDWVEGKKNDQTITDLGQNIAAMHQHTHQQFGFDQDGFIGTLDQPNQFTSDWVTYYREFRLKPLFKKTLIHHRLPKDREQRLEKLIDQLDNLLPAYPKASLLHGDLWGGNWVTGANGKPYVIDPAVFYGDHLFELAFTEVFGGFSQAFYDAYQEVFEIESYYEDIKPIYQLYYLLVHLLLFGEGYGASVDHILTRYT</sequence>
<evidence type="ECO:0000256" key="1">
    <source>
        <dbReference type="PIRNR" id="PIRNR006221"/>
    </source>
</evidence>
<evidence type="ECO:0000313" key="3">
    <source>
        <dbReference type="Proteomes" id="UP000252254"/>
    </source>
</evidence>
<name>A0A366EDL8_9BACI</name>
<dbReference type="OrthoDB" id="5291879at2"/>
<reference evidence="2 3" key="1">
    <citation type="submission" date="2018-06" db="EMBL/GenBank/DDBJ databases">
        <title>Genomic Encyclopedia of Type Strains, Phase IV (KMG-IV): sequencing the most valuable type-strain genomes for metagenomic binning, comparative biology and taxonomic classification.</title>
        <authorList>
            <person name="Goeker M."/>
        </authorList>
    </citation>
    <scope>NUCLEOTIDE SEQUENCE [LARGE SCALE GENOMIC DNA]</scope>
    <source>
        <strain evidence="2 3">DSM 15140</strain>
    </source>
</reference>
<protein>
    <submittedName>
        <fullName evidence="2">Fructosamine-3-kinase</fullName>
    </submittedName>
</protein>
<comment type="similarity">
    <text evidence="1">Belongs to the fructosamine kinase family.</text>
</comment>
<dbReference type="PANTHER" id="PTHR12149:SF8">
    <property type="entry name" value="PROTEIN-RIBULOSAMINE 3-KINASE"/>
    <property type="match status" value="1"/>
</dbReference>
<dbReference type="PANTHER" id="PTHR12149">
    <property type="entry name" value="FRUCTOSAMINE 3 KINASE-RELATED PROTEIN"/>
    <property type="match status" value="1"/>
</dbReference>
<dbReference type="RefSeq" id="WP_113867267.1">
    <property type="nucleotide sequence ID" value="NZ_BAABQN010000002.1"/>
</dbReference>
<organism evidence="2 3">
    <name type="scientific">Paraliobacillus ryukyuensis</name>
    <dbReference type="NCBI Taxonomy" id="200904"/>
    <lineage>
        <taxon>Bacteria</taxon>
        <taxon>Bacillati</taxon>
        <taxon>Bacillota</taxon>
        <taxon>Bacilli</taxon>
        <taxon>Bacillales</taxon>
        <taxon>Bacillaceae</taxon>
        <taxon>Paraliobacillus</taxon>
    </lineage>
</organism>